<dbReference type="PANTHER" id="PTHR37305:SF1">
    <property type="entry name" value="MEMBRANE PROTEIN"/>
    <property type="match status" value="1"/>
</dbReference>
<keyword evidence="2" id="KW-0472">Membrane</keyword>
<dbReference type="RefSeq" id="WP_220162354.1">
    <property type="nucleotide sequence ID" value="NZ_JAIBOA010000001.1"/>
</dbReference>
<protein>
    <submittedName>
        <fullName evidence="3">ABC transporter permease</fullName>
    </submittedName>
</protein>
<keyword evidence="2" id="KW-1133">Transmembrane helix</keyword>
<evidence type="ECO:0000256" key="2">
    <source>
        <dbReference type="SAM" id="Phobius"/>
    </source>
</evidence>
<feature type="transmembrane region" description="Helical" evidence="2">
    <location>
        <begin position="41"/>
        <end position="65"/>
    </location>
</feature>
<accession>A0ABS7FN07</accession>
<comment type="caution">
    <text evidence="3">The sequence shown here is derived from an EMBL/GenBank/DDBJ whole genome shotgun (WGS) entry which is preliminary data.</text>
</comment>
<gene>
    <name evidence="3" type="ORF">K1Y72_01230</name>
</gene>
<keyword evidence="4" id="KW-1185">Reference proteome</keyword>
<proteinExistence type="predicted"/>
<feature type="transmembrane region" description="Helical" evidence="2">
    <location>
        <begin position="169"/>
        <end position="194"/>
    </location>
</feature>
<feature type="region of interest" description="Disordered" evidence="1">
    <location>
        <begin position="1"/>
        <end position="20"/>
    </location>
</feature>
<feature type="transmembrane region" description="Helical" evidence="2">
    <location>
        <begin position="251"/>
        <end position="272"/>
    </location>
</feature>
<evidence type="ECO:0000313" key="4">
    <source>
        <dbReference type="Proteomes" id="UP000774570"/>
    </source>
</evidence>
<feature type="compositionally biased region" description="Low complexity" evidence="1">
    <location>
        <begin position="1"/>
        <end position="12"/>
    </location>
</feature>
<organism evidence="3 4">
    <name type="scientific">Actinomadura parmotrematis</name>
    <dbReference type="NCBI Taxonomy" id="2864039"/>
    <lineage>
        <taxon>Bacteria</taxon>
        <taxon>Bacillati</taxon>
        <taxon>Actinomycetota</taxon>
        <taxon>Actinomycetes</taxon>
        <taxon>Streptosporangiales</taxon>
        <taxon>Thermomonosporaceae</taxon>
        <taxon>Actinomadura</taxon>
    </lineage>
</organism>
<evidence type="ECO:0000313" key="3">
    <source>
        <dbReference type="EMBL" id="MBW8480972.1"/>
    </source>
</evidence>
<feature type="transmembrane region" description="Helical" evidence="2">
    <location>
        <begin position="201"/>
        <end position="222"/>
    </location>
</feature>
<dbReference type="EMBL" id="JAIBOA010000001">
    <property type="protein sequence ID" value="MBW8480972.1"/>
    <property type="molecule type" value="Genomic_DNA"/>
</dbReference>
<evidence type="ECO:0000256" key="1">
    <source>
        <dbReference type="SAM" id="MobiDB-lite"/>
    </source>
</evidence>
<sequence length="277" mass="28690">MSTATTATAGTAEPDPGRPRASFADVLRSEWTKIITVPSTFWTLLAGSLVVIGFSVLWAFAFTSTYDQLSPDARADVAPTSPMQIAFYFGMVIFGVLGVLVVTAEYTTGMMRTSLTAVPRRPVYLAAKALVLGGVVLVVGEAVSFLSFFLSQAVLATKDISGSLGDPGVLRAVAGGGVYLALIALMALGIGVIVRHTAGAVVVVFIVLFVLGIVGGFLPGQWGETVAKYLPSNAGSAILVPVEQSGVLPPWQGLAVFALYTAVVCAAALAVFQSRDA</sequence>
<reference evidence="3 4" key="1">
    <citation type="submission" date="2021-07" db="EMBL/GenBank/DDBJ databases">
        <title>Actinomadura sp. PM05-2 isolated from lichen.</title>
        <authorList>
            <person name="Somphong A."/>
            <person name="Phongsopitanun W."/>
            <person name="Tanasupawat S."/>
            <person name="Peongsungnone V."/>
        </authorList>
    </citation>
    <scope>NUCLEOTIDE SEQUENCE [LARGE SCALE GENOMIC DNA]</scope>
    <source>
        <strain evidence="3 4">PM05-2</strain>
    </source>
</reference>
<feature type="transmembrane region" description="Helical" evidence="2">
    <location>
        <begin position="125"/>
        <end position="149"/>
    </location>
</feature>
<dbReference type="PANTHER" id="PTHR37305">
    <property type="entry name" value="INTEGRAL MEMBRANE PROTEIN-RELATED"/>
    <property type="match status" value="1"/>
</dbReference>
<feature type="transmembrane region" description="Helical" evidence="2">
    <location>
        <begin position="85"/>
        <end position="104"/>
    </location>
</feature>
<name>A0ABS7FN07_9ACTN</name>
<keyword evidence="2" id="KW-0812">Transmembrane</keyword>
<dbReference type="Proteomes" id="UP000774570">
    <property type="component" value="Unassembled WGS sequence"/>
</dbReference>